<name>A0ABY1ZHK3_9GAMM</name>
<keyword evidence="2" id="KW-1185">Reference proteome</keyword>
<protein>
    <recommendedName>
        <fullName evidence="3">DUF2591 domain-containing protein</fullName>
    </recommendedName>
</protein>
<evidence type="ECO:0000313" key="2">
    <source>
        <dbReference type="Proteomes" id="UP000313645"/>
    </source>
</evidence>
<comment type="caution">
    <text evidence="1">The sequence shown here is derived from an EMBL/GenBank/DDBJ whole genome shotgun (WGS) entry which is preliminary data.</text>
</comment>
<organism evidence="1 2">
    <name type="scientific">Marinobacter halodurans</name>
    <dbReference type="NCBI Taxonomy" id="2528979"/>
    <lineage>
        <taxon>Bacteria</taxon>
        <taxon>Pseudomonadati</taxon>
        <taxon>Pseudomonadota</taxon>
        <taxon>Gammaproteobacteria</taxon>
        <taxon>Pseudomonadales</taxon>
        <taxon>Marinobacteraceae</taxon>
        <taxon>Marinobacter</taxon>
    </lineage>
</organism>
<evidence type="ECO:0008006" key="3">
    <source>
        <dbReference type="Google" id="ProtNLM"/>
    </source>
</evidence>
<reference evidence="1 2" key="1">
    <citation type="submission" date="2019-02" db="EMBL/GenBank/DDBJ databases">
        <title>Marinobacter halodurans sp. nov., a marine bacterium isolated from sea tidal flat.</title>
        <authorList>
            <person name="Yoo Y."/>
            <person name="Lee D.W."/>
            <person name="Kim B.S."/>
            <person name="Kim J.-J."/>
        </authorList>
    </citation>
    <scope>NUCLEOTIDE SEQUENCE [LARGE SCALE GENOMIC DNA]</scope>
    <source>
        <strain evidence="1 2">YJ-S3-2</strain>
    </source>
</reference>
<gene>
    <name evidence="1" type="ORF">EZI54_22735</name>
</gene>
<accession>A0ABY1ZHK3</accession>
<proteinExistence type="predicted"/>
<dbReference type="EMBL" id="SJDL01000067">
    <property type="protein sequence ID" value="TBW47478.1"/>
    <property type="molecule type" value="Genomic_DNA"/>
</dbReference>
<sequence>MAPEIWKRFFETCCEVLGVGSHVAMRSDNWCSWTTYDRLTLDAEYWSSGLPTAKEIGDIGIGDGGVWGQPFSYSQIAHLIVPRKFYWESFESGEFRDGFKEEPLESLSKVLETKDVPHRLTDLVLEIKCY</sequence>
<evidence type="ECO:0000313" key="1">
    <source>
        <dbReference type="EMBL" id="TBW47478.1"/>
    </source>
</evidence>
<dbReference type="Proteomes" id="UP000313645">
    <property type="component" value="Unassembled WGS sequence"/>
</dbReference>